<dbReference type="OrthoDB" id="612868at2"/>
<evidence type="ECO:0000313" key="3">
    <source>
        <dbReference type="Proteomes" id="UP000020406"/>
    </source>
</evidence>
<dbReference type="Pfam" id="PF11692">
    <property type="entry name" value="DUF3289"/>
    <property type="match status" value="1"/>
</dbReference>
<dbReference type="Proteomes" id="UP000020406">
    <property type="component" value="Unassembled WGS sequence"/>
</dbReference>
<sequence length="269" mass="31360">MATVPLDFPFTAFRSELPMDDYLAPDMKCGDLTEKQLIDDFGLSFVSFHVDPFNNEEKFIIRKNKRISDNQASIMLFNEFRVWTRRLSFGCYAGAMQSLISNFQDNKGMPFSDPLLDKAFKELILNEKSENGSISRIKSALDDYIDWDIGFLPSESKKHIIELLRSTVFPEFTRIQDTFNGLGLAVHNINSMDITINSLHIHDNRYCASIHYQGQDHFGLDDGDILDFRFHYFNIFRIWFVLQRWSRYAFKPFMTNMQATIEISGIRPI</sequence>
<evidence type="ECO:0000313" key="1">
    <source>
        <dbReference type="EMBL" id="EWS77346.1"/>
    </source>
</evidence>
<evidence type="ECO:0000313" key="2">
    <source>
        <dbReference type="EMBL" id="MCD8472923.1"/>
    </source>
</evidence>
<dbReference type="EMBL" id="JAJPPU010000002">
    <property type="protein sequence ID" value="MCD8472923.1"/>
    <property type="molecule type" value="Genomic_DNA"/>
</dbReference>
<reference evidence="1 3" key="1">
    <citation type="journal article" date="2014" name="Genome Announc.">
        <title>Draft Genome Sequence of Xylella fastidiosa Pear Leaf Scorch Strain in Taiwan.</title>
        <authorList>
            <person name="Su C.C."/>
            <person name="Deng W.L."/>
            <person name="Jan F.J."/>
            <person name="Chang C.J."/>
            <person name="Huang H."/>
            <person name="Chen J."/>
        </authorList>
    </citation>
    <scope>NUCLEOTIDE SEQUENCE [LARGE SCALE GENOMIC DNA]</scope>
    <source>
        <strain evidence="1 3">PLS229</strain>
    </source>
</reference>
<reference evidence="2" key="2">
    <citation type="submission" date="2021-11" db="EMBL/GenBank/DDBJ databases">
        <title>Genome sequence of Xylella taiwanensis PLS432.</title>
        <authorList>
            <person name="Weng L.-W."/>
            <person name="Su C.-C."/>
            <person name="Tsai C.-W."/>
            <person name="Kuo C.-H."/>
        </authorList>
    </citation>
    <scope>NUCLEOTIDE SEQUENCE</scope>
    <source>
        <strain evidence="2">PLS432</strain>
    </source>
</reference>
<comment type="caution">
    <text evidence="1">The sequence shown here is derived from an EMBL/GenBank/DDBJ whole genome shotgun (WGS) entry which is preliminary data.</text>
</comment>
<dbReference type="AlphaFoldDB" id="Z9JHP9"/>
<dbReference type="GeneID" id="68899792"/>
<dbReference type="InterPro" id="IPR017483">
    <property type="entry name" value="CHP03034"/>
</dbReference>
<dbReference type="RefSeq" id="WP_038272342.1">
    <property type="nucleotide sequence ID" value="NZ_CP053627.1"/>
</dbReference>
<gene>
    <name evidence="1" type="ORF">AF72_11300</name>
    <name evidence="2" type="ORF">LPH55_05440</name>
</gene>
<dbReference type="Proteomes" id="UP001430701">
    <property type="component" value="Unassembled WGS sequence"/>
</dbReference>
<proteinExistence type="predicted"/>
<protein>
    <submittedName>
        <fullName evidence="2">DUF3289 family protein</fullName>
    </submittedName>
</protein>
<dbReference type="PATRIC" id="fig|1444770.3.peg.2670"/>
<accession>Z9JHP9</accession>
<dbReference type="NCBIfam" id="TIGR03034">
    <property type="entry name" value="YPO3983 family protein"/>
    <property type="match status" value="1"/>
</dbReference>
<name>Z9JHP9_9GAMM</name>
<dbReference type="KEGG" id="xtw:AB672_00680"/>
<evidence type="ECO:0000313" key="4">
    <source>
        <dbReference type="Proteomes" id="UP001430701"/>
    </source>
</evidence>
<keyword evidence="4" id="KW-1185">Reference proteome</keyword>
<dbReference type="eggNOG" id="COG0739">
    <property type="taxonomic scope" value="Bacteria"/>
</dbReference>
<dbReference type="EMBL" id="JDSQ01000022">
    <property type="protein sequence ID" value="EWS77346.1"/>
    <property type="molecule type" value="Genomic_DNA"/>
</dbReference>
<organism evidence="1 3">
    <name type="scientific">Xylella taiwanensis</name>
    <dbReference type="NCBI Taxonomy" id="1444770"/>
    <lineage>
        <taxon>Bacteria</taxon>
        <taxon>Pseudomonadati</taxon>
        <taxon>Pseudomonadota</taxon>
        <taxon>Gammaproteobacteria</taxon>
        <taxon>Lysobacterales</taxon>
        <taxon>Lysobacteraceae</taxon>
        <taxon>Xylella</taxon>
    </lineage>
</organism>